<evidence type="ECO:0000313" key="3">
    <source>
        <dbReference type="Proteomes" id="UP000254150"/>
    </source>
</evidence>
<evidence type="ECO:0000259" key="1">
    <source>
        <dbReference type="Pfam" id="PF04230"/>
    </source>
</evidence>
<feature type="domain" description="Polysaccharide pyruvyl transferase" evidence="1">
    <location>
        <begin position="205"/>
        <end position="242"/>
    </location>
</feature>
<dbReference type="InterPro" id="IPR007345">
    <property type="entry name" value="Polysacch_pyruvyl_Trfase"/>
</dbReference>
<gene>
    <name evidence="2" type="ORF">NCTC7807_04437</name>
</gene>
<sequence length="300" mass="32190">MNDPMDDVIATLRDHPDGPQRLLVTGWFSFEDGEVTAGDVLALRAAEAALTRAGLAYDTAWSAGFRPDALHLEAARPQEYGHLLFVCGPLHGEQIRALHRRYAHCRRLAVDVSVVDPGAPEVTGFHLVLARDGAGSPRADLSARAAVGPLPPVVGVVLTEGQGEYGAARRHESVGALLRDWVARRDCARVPAETRLDSRDWRLCATPEQFLALAGGWDLVLTTRLHGLVLGLRAGVPVLAVDPVAGGAKVSAQARALRWPATLSADTAGEPLLDRWWTWCLSPAGRAAARRRARSTGPRG</sequence>
<organism evidence="2 3">
    <name type="scientific">Streptomyces griseus</name>
    <dbReference type="NCBI Taxonomy" id="1911"/>
    <lineage>
        <taxon>Bacteria</taxon>
        <taxon>Bacillati</taxon>
        <taxon>Actinomycetota</taxon>
        <taxon>Actinomycetes</taxon>
        <taxon>Kitasatosporales</taxon>
        <taxon>Streptomycetaceae</taxon>
        <taxon>Streptomyces</taxon>
    </lineage>
</organism>
<evidence type="ECO:0000313" key="2">
    <source>
        <dbReference type="EMBL" id="SUP60369.1"/>
    </source>
</evidence>
<name>A0A380P578_STRGR</name>
<reference evidence="2 3" key="1">
    <citation type="submission" date="2018-06" db="EMBL/GenBank/DDBJ databases">
        <authorList>
            <consortium name="Pathogen Informatics"/>
            <person name="Doyle S."/>
        </authorList>
    </citation>
    <scope>NUCLEOTIDE SEQUENCE [LARGE SCALE GENOMIC DNA]</scope>
    <source>
        <strain evidence="2 3">NCTC7807</strain>
    </source>
</reference>
<protein>
    <submittedName>
        <fullName evidence="2">Polysaccharide pyruvyl transferase</fullName>
    </submittedName>
</protein>
<dbReference type="EMBL" id="UHID01000007">
    <property type="protein sequence ID" value="SUP60369.1"/>
    <property type="molecule type" value="Genomic_DNA"/>
</dbReference>
<accession>A0A380P578</accession>
<dbReference type="AlphaFoldDB" id="A0A380P578"/>
<keyword evidence="2" id="KW-0808">Transferase</keyword>
<dbReference type="GO" id="GO:0016740">
    <property type="term" value="F:transferase activity"/>
    <property type="evidence" value="ECO:0007669"/>
    <property type="project" value="UniProtKB-KW"/>
</dbReference>
<dbReference type="Proteomes" id="UP000254150">
    <property type="component" value="Unassembled WGS sequence"/>
</dbReference>
<dbReference type="Pfam" id="PF04230">
    <property type="entry name" value="PS_pyruv_trans"/>
    <property type="match status" value="1"/>
</dbReference>
<proteinExistence type="predicted"/>